<reference evidence="1 2" key="1">
    <citation type="submission" date="2018-03" db="EMBL/GenBank/DDBJ databases">
        <title>Complete Genome Sequence of the Chinese traditional Highland Barley wine Isolate Lactobacillus reuteri WHH1689.</title>
        <authorList>
            <person name="Chen S."/>
            <person name="Chen L."/>
            <person name="Chen L."/>
            <person name="Li Y."/>
        </authorList>
    </citation>
    <scope>NUCLEOTIDE SEQUENCE [LARGE SCALE GENOMIC DNA]</scope>
    <source>
        <strain evidence="1 2">WHH1689</strain>
    </source>
</reference>
<dbReference type="EMBL" id="CP027805">
    <property type="protein sequence ID" value="AWD62920.1"/>
    <property type="molecule type" value="Genomic_DNA"/>
</dbReference>
<name>A0A2S1ESH5_LIMRT</name>
<dbReference type="Proteomes" id="UP000244369">
    <property type="component" value="Chromosome"/>
</dbReference>
<protein>
    <submittedName>
        <fullName evidence="1">Uncharacterized protein</fullName>
    </submittedName>
</protein>
<organism evidence="1 2">
    <name type="scientific">Limosilactobacillus reuteri</name>
    <name type="common">Lactobacillus reuteri</name>
    <dbReference type="NCBI Taxonomy" id="1598"/>
    <lineage>
        <taxon>Bacteria</taxon>
        <taxon>Bacillati</taxon>
        <taxon>Bacillota</taxon>
        <taxon>Bacilli</taxon>
        <taxon>Lactobacillales</taxon>
        <taxon>Lactobacillaceae</taxon>
        <taxon>Limosilactobacillus</taxon>
    </lineage>
</organism>
<proteinExistence type="predicted"/>
<dbReference type="AlphaFoldDB" id="A0A2S1ESH5"/>
<sequence>MSDPRPATMITWTITLGTLVTIVMRADLFGMDITISVVGEPRAARITTWFLG</sequence>
<accession>A0A2S1ESH5</accession>
<evidence type="ECO:0000313" key="2">
    <source>
        <dbReference type="Proteomes" id="UP000244369"/>
    </source>
</evidence>
<evidence type="ECO:0000313" key="1">
    <source>
        <dbReference type="EMBL" id="AWD62920.1"/>
    </source>
</evidence>
<gene>
    <name evidence="1" type="ORF">LWHH1689_1633</name>
</gene>